<dbReference type="InterPro" id="IPR037055">
    <property type="entry name" value="MHC_I-like_Ag-recog_sf"/>
</dbReference>
<dbReference type="GO" id="GO:0006955">
    <property type="term" value="P:immune response"/>
    <property type="evidence" value="ECO:0007669"/>
    <property type="project" value="TreeGrafter"/>
</dbReference>
<dbReference type="SUPFAM" id="SSF48726">
    <property type="entry name" value="Immunoglobulin"/>
    <property type="match status" value="1"/>
</dbReference>
<dbReference type="PROSITE" id="PS50835">
    <property type="entry name" value="IG_LIKE"/>
    <property type="match status" value="1"/>
</dbReference>
<feature type="signal peptide" evidence="4">
    <location>
        <begin position="1"/>
        <end position="23"/>
    </location>
</feature>
<dbReference type="InterPro" id="IPR036179">
    <property type="entry name" value="Ig-like_dom_sf"/>
</dbReference>
<evidence type="ECO:0000256" key="2">
    <source>
        <dbReference type="RuleBase" id="RU004439"/>
    </source>
</evidence>
<dbReference type="Pfam" id="PF00129">
    <property type="entry name" value="MHC_I"/>
    <property type="match status" value="1"/>
</dbReference>
<keyword evidence="1" id="KW-0325">Glycoprotein</keyword>
<organism evidence="6 7">
    <name type="scientific">Salarias fasciatus</name>
    <name type="common">Jewelled blenny</name>
    <name type="synonym">Blennius fasciatus</name>
    <dbReference type="NCBI Taxonomy" id="181472"/>
    <lineage>
        <taxon>Eukaryota</taxon>
        <taxon>Metazoa</taxon>
        <taxon>Chordata</taxon>
        <taxon>Craniata</taxon>
        <taxon>Vertebrata</taxon>
        <taxon>Euteleostomi</taxon>
        <taxon>Actinopterygii</taxon>
        <taxon>Neopterygii</taxon>
        <taxon>Teleostei</taxon>
        <taxon>Neoteleostei</taxon>
        <taxon>Acanthomorphata</taxon>
        <taxon>Ovalentaria</taxon>
        <taxon>Blenniimorphae</taxon>
        <taxon>Blenniiformes</taxon>
        <taxon>Blennioidei</taxon>
        <taxon>Blenniidae</taxon>
        <taxon>Salariinae</taxon>
        <taxon>Salarias</taxon>
    </lineage>
</organism>
<evidence type="ECO:0000256" key="3">
    <source>
        <dbReference type="SAM" id="Phobius"/>
    </source>
</evidence>
<keyword evidence="7" id="KW-1185">Reference proteome</keyword>
<dbReference type="AlphaFoldDB" id="A0A672JM53"/>
<evidence type="ECO:0000313" key="6">
    <source>
        <dbReference type="Ensembl" id="ENSSFAP00005055388.1"/>
    </source>
</evidence>
<dbReference type="PANTHER" id="PTHR16675">
    <property type="entry name" value="MHC CLASS I-RELATED"/>
    <property type="match status" value="1"/>
</dbReference>
<dbReference type="InterPro" id="IPR003597">
    <property type="entry name" value="Ig_C1-set"/>
</dbReference>
<dbReference type="Proteomes" id="UP000472267">
    <property type="component" value="Unassembled WGS sequence"/>
</dbReference>
<name>A0A672JM53_SALFA</name>
<proteinExistence type="inferred from homology"/>
<accession>A0A672JM53</accession>
<keyword evidence="3" id="KW-1133">Transmembrane helix</keyword>
<gene>
    <name evidence="6" type="primary">LOC115382822</name>
</gene>
<dbReference type="SMART" id="SM00407">
    <property type="entry name" value="IGc1"/>
    <property type="match status" value="1"/>
</dbReference>
<evidence type="ECO:0000259" key="5">
    <source>
        <dbReference type="PROSITE" id="PS50835"/>
    </source>
</evidence>
<dbReference type="InterPro" id="IPR007110">
    <property type="entry name" value="Ig-like_dom"/>
</dbReference>
<protein>
    <submittedName>
        <fullName evidence="6">Class I histocompatibility antigen, F10 alpha chain-like</fullName>
    </submittedName>
</protein>
<dbReference type="InterPro" id="IPR011161">
    <property type="entry name" value="MHC_I-like_Ag-recog"/>
</dbReference>
<evidence type="ECO:0000256" key="4">
    <source>
        <dbReference type="SAM" id="SignalP"/>
    </source>
</evidence>
<dbReference type="InterPro" id="IPR050208">
    <property type="entry name" value="MHC_class-I_related"/>
</dbReference>
<dbReference type="GO" id="GO:0005615">
    <property type="term" value="C:extracellular space"/>
    <property type="evidence" value="ECO:0007669"/>
    <property type="project" value="TreeGrafter"/>
</dbReference>
<keyword evidence="3" id="KW-0472">Membrane</keyword>
<dbReference type="PANTHER" id="PTHR16675:SF237">
    <property type="entry name" value="MHC CLASS I ANTIGEN TRANSCRIPT VARIANT 1-RELATED"/>
    <property type="match status" value="1"/>
</dbReference>
<dbReference type="Ensembl" id="ENSSFAT00005057083.1">
    <property type="protein sequence ID" value="ENSSFAP00005055388.1"/>
    <property type="gene ID" value="ENSSFAG00005026268.1"/>
</dbReference>
<feature type="transmembrane region" description="Helical" evidence="3">
    <location>
        <begin position="308"/>
        <end position="332"/>
    </location>
</feature>
<reference evidence="6" key="2">
    <citation type="submission" date="2025-09" db="UniProtKB">
        <authorList>
            <consortium name="Ensembl"/>
        </authorList>
    </citation>
    <scope>IDENTIFICATION</scope>
</reference>
<dbReference type="Pfam" id="PF07654">
    <property type="entry name" value="C1-set"/>
    <property type="match status" value="1"/>
</dbReference>
<evidence type="ECO:0000256" key="1">
    <source>
        <dbReference type="ARBA" id="ARBA00023180"/>
    </source>
</evidence>
<evidence type="ECO:0000313" key="7">
    <source>
        <dbReference type="Proteomes" id="UP000472267"/>
    </source>
</evidence>
<dbReference type="PRINTS" id="PR01638">
    <property type="entry name" value="MHCCLASSI"/>
</dbReference>
<reference evidence="6" key="1">
    <citation type="submission" date="2025-08" db="UniProtKB">
        <authorList>
            <consortium name="Ensembl"/>
        </authorList>
    </citation>
    <scope>IDENTIFICATION</scope>
</reference>
<dbReference type="InterPro" id="IPR001039">
    <property type="entry name" value="MHC_I_a_a1/a2"/>
</dbReference>
<feature type="domain" description="Ig-like" evidence="5">
    <location>
        <begin position="203"/>
        <end position="290"/>
    </location>
</feature>
<dbReference type="SUPFAM" id="SSF54452">
    <property type="entry name" value="MHC antigen-recognition domain"/>
    <property type="match status" value="1"/>
</dbReference>
<dbReference type="InterPro" id="IPR011162">
    <property type="entry name" value="MHC_I/II-like_Ag-recog"/>
</dbReference>
<dbReference type="Gene3D" id="2.60.40.10">
    <property type="entry name" value="Immunoglobulins"/>
    <property type="match status" value="1"/>
</dbReference>
<dbReference type="InParanoid" id="A0A672JM53"/>
<sequence>MEAGHVVVLFLLGISSFVAPVRHSLKYLSTSYTEVPNLPEFVAAYEVDGVQIIHYDSNTTRAVPTQDWMNDIVDDDPKFWKKLTETMKHNQQTSKEALEIMKWLFNQTGGPHIGQVTAGCEWDDETGEVNRFDKYSYDREDFLWLDPKTNTWICPRLQGVFTKRKLNHKKAQLTRHKADFLRDCPDLLKIFLNYRKLISEEIPSVSLLQKTPSSPVTCRATGFYPHRAELFWTKDGKELNEGVVKGEILPNQDGTFQMSADLDLFLVEEDDWWRYSCVFRLAGAQQEIVTKLDKRAILTDNGDGIGRIIAIVIGVFVVLPLKVGCVFGRYYLWNAICRGYRRTDG</sequence>
<comment type="similarity">
    <text evidence="2">Belongs to the MHC class I family.</text>
</comment>
<dbReference type="Gene3D" id="3.30.500.10">
    <property type="entry name" value="MHC class I-like antigen recognition-like"/>
    <property type="match status" value="1"/>
</dbReference>
<feature type="chain" id="PRO_5025415044" evidence="4">
    <location>
        <begin position="24"/>
        <end position="345"/>
    </location>
</feature>
<keyword evidence="4" id="KW-0732">Signal</keyword>
<dbReference type="GO" id="GO:0009897">
    <property type="term" value="C:external side of plasma membrane"/>
    <property type="evidence" value="ECO:0007669"/>
    <property type="project" value="TreeGrafter"/>
</dbReference>
<keyword evidence="3" id="KW-0812">Transmembrane</keyword>
<dbReference type="InterPro" id="IPR013783">
    <property type="entry name" value="Ig-like_fold"/>
</dbReference>